<feature type="transmembrane region" description="Helical" evidence="2">
    <location>
        <begin position="183"/>
        <end position="201"/>
    </location>
</feature>
<dbReference type="RefSeq" id="WP_130667515.1">
    <property type="nucleotide sequence ID" value="NZ_SIOH01000001.1"/>
</dbReference>
<protein>
    <recommendedName>
        <fullName evidence="5">Integral membrane protein</fullName>
    </recommendedName>
</protein>
<feature type="transmembrane region" description="Helical" evidence="2">
    <location>
        <begin position="136"/>
        <end position="153"/>
    </location>
</feature>
<name>A0ABD7PMT7_RHILE</name>
<comment type="caution">
    <text evidence="3">The sequence shown here is derived from an EMBL/GenBank/DDBJ whole genome shotgun (WGS) entry which is preliminary data.</text>
</comment>
<gene>
    <name evidence="3" type="ORF">ELI19_03605</name>
</gene>
<feature type="transmembrane region" description="Helical" evidence="2">
    <location>
        <begin position="109"/>
        <end position="129"/>
    </location>
</feature>
<feature type="transmembrane region" description="Helical" evidence="2">
    <location>
        <begin position="665"/>
        <end position="689"/>
    </location>
</feature>
<dbReference type="EMBL" id="SIPS01000001">
    <property type="protein sequence ID" value="TAW28646.1"/>
    <property type="molecule type" value="Genomic_DNA"/>
</dbReference>
<feature type="transmembrane region" description="Helical" evidence="2">
    <location>
        <begin position="45"/>
        <end position="66"/>
    </location>
</feature>
<organism evidence="3 4">
    <name type="scientific">Rhizobium leguminosarum</name>
    <dbReference type="NCBI Taxonomy" id="384"/>
    <lineage>
        <taxon>Bacteria</taxon>
        <taxon>Pseudomonadati</taxon>
        <taxon>Pseudomonadota</taxon>
        <taxon>Alphaproteobacteria</taxon>
        <taxon>Hyphomicrobiales</taxon>
        <taxon>Rhizobiaceae</taxon>
        <taxon>Rhizobium/Agrobacterium group</taxon>
        <taxon>Rhizobium</taxon>
    </lineage>
</organism>
<accession>A0ABD7PMT7</accession>
<evidence type="ECO:0000313" key="3">
    <source>
        <dbReference type="EMBL" id="TAW28646.1"/>
    </source>
</evidence>
<evidence type="ECO:0000256" key="1">
    <source>
        <dbReference type="SAM" id="MobiDB-lite"/>
    </source>
</evidence>
<evidence type="ECO:0000256" key="2">
    <source>
        <dbReference type="SAM" id="Phobius"/>
    </source>
</evidence>
<proteinExistence type="predicted"/>
<feature type="transmembrane region" description="Helical" evidence="2">
    <location>
        <begin position="498"/>
        <end position="516"/>
    </location>
</feature>
<feature type="region of interest" description="Disordered" evidence="1">
    <location>
        <begin position="1"/>
        <end position="35"/>
    </location>
</feature>
<evidence type="ECO:0000313" key="4">
    <source>
        <dbReference type="Proteomes" id="UP000292036"/>
    </source>
</evidence>
<dbReference type="AlphaFoldDB" id="A0ABD7PMT7"/>
<reference evidence="3 4" key="1">
    <citation type="submission" date="2019-02" db="EMBL/GenBank/DDBJ databases">
        <title>The genomic architecture of introgression among sibling species of bacteria.</title>
        <authorList>
            <person name="Cavassim M.I.A."/>
            <person name="Moeskjaer S."/>
            <person name="Moslemi C."/>
            <person name="Fields B."/>
            <person name="Bachmann A."/>
            <person name="Vilhjalmsson B."/>
            <person name="Schierup M.H."/>
            <person name="Young J.P.W."/>
            <person name="Andersen S.U."/>
        </authorList>
    </citation>
    <scope>NUCLEOTIDE SEQUENCE [LARGE SCALE GENOMIC DNA]</scope>
    <source>
        <strain evidence="3 4">SM151B</strain>
    </source>
</reference>
<keyword evidence="2" id="KW-1133">Transmembrane helix</keyword>
<feature type="transmembrane region" description="Helical" evidence="2">
    <location>
        <begin position="470"/>
        <end position="491"/>
    </location>
</feature>
<keyword evidence="2" id="KW-0812">Transmembrane</keyword>
<feature type="transmembrane region" description="Helical" evidence="2">
    <location>
        <begin position="159"/>
        <end position="176"/>
    </location>
</feature>
<evidence type="ECO:0008006" key="5">
    <source>
        <dbReference type="Google" id="ProtNLM"/>
    </source>
</evidence>
<feature type="transmembrane region" description="Helical" evidence="2">
    <location>
        <begin position="411"/>
        <end position="433"/>
    </location>
</feature>
<sequence length="706" mass="76087">MDDASASGRQALGATSSPLAFGSVTGKPTDQPLDEQHAGLDRRSALLSFIAQGFAFVAFMLVFAAACIRPSDPADLRMLDGSVYVLDAFTNALALTDVKSGVVSVGTELMPFTRLAQMVACILTLSAVFTIIKGRWFFAGLAAAFFLIPWGLFGQSLYFAPYALALFAFIAVAFHASLSRRAIIAFVAVSVLASPLIIGLISDLSRRVGVRETYAKYRVIRVSDLPSSAYQPSADAEEDQQTSSQSDGNAKIAPFFLAQVHALRGDTVAAAAALDELEASGVAQNNFDRARFEAIRNFTLASGGFGPDAREKLIVDNAARSQRAFLLFLAALLFGIAAPLTNGFSWLVARRSRRVFSIERELERRRANLPDALKSAGGLFGTHIAKKSVQSSSVASGERAIEAIASRARAYLLLSLGLLAFAALSALAAYWVWLPDAEKNTAFHLVALAGNTADYAQQDGIAVIVGVRDWAGWSITLNWLKYPICIVAIVLATRRSRYLGAFTAMAFLACFALQNVQLAQHSRREALPSQFSQLLRSKLKLAAHRSNSAFGNVSQPTTGGLQGLALNLRGSIAAEKNTPSSVGTVDLNSSLAAYTLAQIAYLEGEAADASHFLSQIEDVRDLHPDIHRERMAIIRDWVSANGHTPPETEWFSADFASLVRQLGRWLLTLSVASLALAVLVTPLIAVAVARRNRIEALIEERGRYEL</sequence>
<feature type="transmembrane region" description="Helical" evidence="2">
    <location>
        <begin position="325"/>
        <end position="349"/>
    </location>
</feature>
<dbReference type="Proteomes" id="UP000292036">
    <property type="component" value="Unassembled WGS sequence"/>
</dbReference>
<keyword evidence="2" id="KW-0472">Membrane</keyword>